<evidence type="ECO:0000256" key="3">
    <source>
        <dbReference type="ARBA" id="ARBA00022527"/>
    </source>
</evidence>
<reference evidence="13" key="1">
    <citation type="submission" date="2025-08" db="UniProtKB">
        <authorList>
            <consortium name="RefSeq"/>
        </authorList>
    </citation>
    <scope>IDENTIFICATION</scope>
</reference>
<dbReference type="EC" id="2.7.11.1" evidence="1"/>
<evidence type="ECO:0000256" key="5">
    <source>
        <dbReference type="ARBA" id="ARBA00022741"/>
    </source>
</evidence>
<dbReference type="GO" id="GO:0004674">
    <property type="term" value="F:protein serine/threonine kinase activity"/>
    <property type="evidence" value="ECO:0007669"/>
    <property type="project" value="UniProtKB-KW"/>
</dbReference>
<evidence type="ECO:0000259" key="11">
    <source>
        <dbReference type="PROSITE" id="PS50011"/>
    </source>
</evidence>
<dbReference type="PANTHER" id="PTHR24356:SF1">
    <property type="entry name" value="SERINE_THREONINE-PROTEIN KINASE GREATWALL"/>
    <property type="match status" value="1"/>
</dbReference>
<dbReference type="GeneID" id="108864887"/>
<evidence type="ECO:0000256" key="9">
    <source>
        <dbReference type="ARBA" id="ARBA00047899"/>
    </source>
</evidence>
<dbReference type="GO" id="GO:0035556">
    <property type="term" value="P:intracellular signal transduction"/>
    <property type="evidence" value="ECO:0007669"/>
    <property type="project" value="TreeGrafter"/>
</dbReference>
<comment type="catalytic activity">
    <reaction evidence="10">
        <text>L-seryl-[protein] + ATP = O-phospho-L-seryl-[protein] + ADP + H(+)</text>
        <dbReference type="Rhea" id="RHEA:17989"/>
        <dbReference type="Rhea" id="RHEA-COMP:9863"/>
        <dbReference type="Rhea" id="RHEA-COMP:11604"/>
        <dbReference type="ChEBI" id="CHEBI:15378"/>
        <dbReference type="ChEBI" id="CHEBI:29999"/>
        <dbReference type="ChEBI" id="CHEBI:30616"/>
        <dbReference type="ChEBI" id="CHEBI:83421"/>
        <dbReference type="ChEBI" id="CHEBI:456216"/>
        <dbReference type="EC" id="2.7.11.1"/>
    </reaction>
</comment>
<dbReference type="Pfam" id="PF00069">
    <property type="entry name" value="Pkinase"/>
    <property type="match status" value="1"/>
</dbReference>
<dbReference type="InterPro" id="IPR000719">
    <property type="entry name" value="Prot_kinase_dom"/>
</dbReference>
<dbReference type="InterPro" id="IPR050236">
    <property type="entry name" value="Ser_Thr_kinase_AGC"/>
</dbReference>
<dbReference type="Proteomes" id="UP000694867">
    <property type="component" value="Unplaced"/>
</dbReference>
<comment type="catalytic activity">
    <reaction evidence="9">
        <text>L-threonyl-[protein] + ATP = O-phospho-L-threonyl-[protein] + ADP + H(+)</text>
        <dbReference type="Rhea" id="RHEA:46608"/>
        <dbReference type="Rhea" id="RHEA-COMP:11060"/>
        <dbReference type="Rhea" id="RHEA-COMP:11605"/>
        <dbReference type="ChEBI" id="CHEBI:15378"/>
        <dbReference type="ChEBI" id="CHEBI:30013"/>
        <dbReference type="ChEBI" id="CHEBI:30616"/>
        <dbReference type="ChEBI" id="CHEBI:61977"/>
        <dbReference type="ChEBI" id="CHEBI:456216"/>
        <dbReference type="EC" id="2.7.11.1"/>
    </reaction>
</comment>
<evidence type="ECO:0000256" key="10">
    <source>
        <dbReference type="ARBA" id="ARBA00048679"/>
    </source>
</evidence>
<dbReference type="AlphaFoldDB" id="A0AAJ7SH88"/>
<feature type="domain" description="Protein kinase" evidence="11">
    <location>
        <begin position="188"/>
        <end position="459"/>
    </location>
</feature>
<keyword evidence="6" id="KW-0418">Kinase</keyword>
<evidence type="ECO:0000256" key="7">
    <source>
        <dbReference type="ARBA" id="ARBA00022840"/>
    </source>
</evidence>
<evidence type="ECO:0000313" key="12">
    <source>
        <dbReference type="Proteomes" id="UP000694867"/>
    </source>
</evidence>
<evidence type="ECO:0000313" key="13">
    <source>
        <dbReference type="RefSeq" id="XP_028968647.1"/>
    </source>
</evidence>
<proteinExistence type="predicted"/>
<protein>
    <recommendedName>
        <fullName evidence="2">Serine/threonine-protein kinase greatwall</fullName>
        <ecNumber evidence="1">2.7.11.1</ecNumber>
    </recommendedName>
    <alternativeName>
        <fullName evidence="8">Microtubule-associated serine/threonine-protein kinase-like</fullName>
    </alternativeName>
</protein>
<sequence length="806" mass="91428">MTDRVRHATGNISQTTTIGLIQVTRRNSLIQQLLTRRPEVGKYLYSTLQVLIKEKRRGPMEAREPLAHYAAEQLVQTSTEICYCIERCTLDIQDIKDMTENLMRMLERILKLAPAVGLPFAVDIKKFIFLVQDMACALQEEERGRICPIDWTSLAEILMMRVLALSVIPQVRPTERNIFRYVPKMKHINGIRLIGAGGFGSVYKAIYTPSATVMCIKLVPENRLPAIEFAASDKLVASVINSPFLVHYICVIQAQGAYVTMMEYVSAVDLNKVLTISQVLPPEVLRYAVVQIFLAIEHLHLKGFVHRDIKVQNVLIRSTGHVKLIDFDTNKLCLSHFVKNRTLTAFFKRTSKEFRDSEVAGTLPYVAPESFKGYPYGRALDWWALGVTVYRLLIGRLPFRASNEEELKEKVLHHRPDWSGFASPSTDARDFATQLLQKNPMRRLGSGSSYREIRVHPLFQGIDLQDFHKESHLCDVPYVREAMNPDNPSRGAHSPLASRGARSRVVLELRHVRDANIGSMKPILTFASPGFMNLMDRLIAMKSQGRNDPVCCEDRKLYGLGTLSSDLNYEWDAHDARSYNTLTSIEGILGLKRFTRIKLRADHRNLFGKYVYDIDLREVSGALGLCAFVRKVASRYQRGSLLIGDIIYSIDDLKISEGLKRIRKYMKGKSHVRASVFSVNAFRLTNQGIDVPVTFGRIGHRDLLVTRDVKRLMDIVPAFEIFTMRVLPVNRRPLQSHMIASLHENFGVILPTDEYLYVGDVLLSINGVSTAILETPDDLIEAMSRIKSNEVMITVLPISPLRYPPD</sequence>
<dbReference type="InterPro" id="IPR011009">
    <property type="entry name" value="Kinase-like_dom_sf"/>
</dbReference>
<evidence type="ECO:0000256" key="1">
    <source>
        <dbReference type="ARBA" id="ARBA00012513"/>
    </source>
</evidence>
<dbReference type="PROSITE" id="PS00108">
    <property type="entry name" value="PROTEIN_KINASE_ST"/>
    <property type="match status" value="1"/>
</dbReference>
<keyword evidence="3" id="KW-0723">Serine/threonine-protein kinase</keyword>
<dbReference type="KEGG" id="goe:108864887"/>
<name>A0AAJ7SH88_9ACAR</name>
<dbReference type="SMART" id="SM00220">
    <property type="entry name" value="S_TKc"/>
    <property type="match status" value="1"/>
</dbReference>
<evidence type="ECO:0000256" key="2">
    <source>
        <dbReference type="ARBA" id="ARBA00022148"/>
    </source>
</evidence>
<dbReference type="InterPro" id="IPR008271">
    <property type="entry name" value="Ser/Thr_kinase_AS"/>
</dbReference>
<organism evidence="12 13">
    <name type="scientific">Galendromus occidentalis</name>
    <name type="common">western predatory mite</name>
    <dbReference type="NCBI Taxonomy" id="34638"/>
    <lineage>
        <taxon>Eukaryota</taxon>
        <taxon>Metazoa</taxon>
        <taxon>Ecdysozoa</taxon>
        <taxon>Arthropoda</taxon>
        <taxon>Chelicerata</taxon>
        <taxon>Arachnida</taxon>
        <taxon>Acari</taxon>
        <taxon>Parasitiformes</taxon>
        <taxon>Mesostigmata</taxon>
        <taxon>Gamasina</taxon>
        <taxon>Phytoseioidea</taxon>
        <taxon>Phytoseiidae</taxon>
        <taxon>Typhlodrominae</taxon>
        <taxon>Galendromus</taxon>
    </lineage>
</organism>
<evidence type="ECO:0000256" key="4">
    <source>
        <dbReference type="ARBA" id="ARBA00022679"/>
    </source>
</evidence>
<keyword evidence="7" id="KW-0067">ATP-binding</keyword>
<dbReference type="GO" id="GO:0005524">
    <property type="term" value="F:ATP binding"/>
    <property type="evidence" value="ECO:0007669"/>
    <property type="project" value="UniProtKB-KW"/>
</dbReference>
<evidence type="ECO:0000256" key="6">
    <source>
        <dbReference type="ARBA" id="ARBA00022777"/>
    </source>
</evidence>
<keyword evidence="5" id="KW-0547">Nucleotide-binding</keyword>
<keyword evidence="4" id="KW-0808">Transferase</keyword>
<dbReference type="Gene3D" id="1.10.510.10">
    <property type="entry name" value="Transferase(Phosphotransferase) domain 1"/>
    <property type="match status" value="1"/>
</dbReference>
<dbReference type="PANTHER" id="PTHR24356">
    <property type="entry name" value="SERINE/THREONINE-PROTEIN KINASE"/>
    <property type="match status" value="1"/>
</dbReference>
<gene>
    <name evidence="13" type="primary">LOC108864887</name>
</gene>
<accession>A0AAJ7SH88</accession>
<dbReference type="PROSITE" id="PS50011">
    <property type="entry name" value="PROTEIN_KINASE_DOM"/>
    <property type="match status" value="1"/>
</dbReference>
<evidence type="ECO:0000256" key="8">
    <source>
        <dbReference type="ARBA" id="ARBA00033099"/>
    </source>
</evidence>
<dbReference type="SUPFAM" id="SSF56112">
    <property type="entry name" value="Protein kinase-like (PK-like)"/>
    <property type="match status" value="1"/>
</dbReference>
<dbReference type="RefSeq" id="XP_028968647.1">
    <property type="nucleotide sequence ID" value="XM_029112814.1"/>
</dbReference>
<dbReference type="Gene3D" id="3.30.200.20">
    <property type="entry name" value="Phosphorylase Kinase, domain 1"/>
    <property type="match status" value="1"/>
</dbReference>
<keyword evidence="12" id="KW-1185">Reference proteome</keyword>